<dbReference type="EMBL" id="LR797423">
    <property type="protein sequence ID" value="CAB4215705.1"/>
    <property type="molecule type" value="Genomic_DNA"/>
</dbReference>
<organism evidence="1">
    <name type="scientific">uncultured Caudovirales phage</name>
    <dbReference type="NCBI Taxonomy" id="2100421"/>
    <lineage>
        <taxon>Viruses</taxon>
        <taxon>Duplodnaviria</taxon>
        <taxon>Heunggongvirae</taxon>
        <taxon>Uroviricota</taxon>
        <taxon>Caudoviricetes</taxon>
        <taxon>Peduoviridae</taxon>
        <taxon>Maltschvirus</taxon>
        <taxon>Maltschvirus maltsch</taxon>
    </lineage>
</organism>
<sequence length="259" mass="27658">MINHNSNILEAGLKNAGSGSLWLQFAVANLYQQDFTGTGNWPNRVGAAIATSGSFVDSGSLGWGFNGGALNVEPSLTLPNLNDTGFTVVYQSAMGTSDITKQTLLWNNISDATFGTYGYAGSSQFYNPISWSCAPNTLMQKGTQPGDTPCSGQNVALLSNALSTANVYSLTYYPTSNTITTTINDTVISSTAPYAGQSFEFNDTTAYTFGNFPAATSGATILNRYARFRGSLKRFILYTKPLTTAQIVNQIYPNLLTGL</sequence>
<proteinExistence type="predicted"/>
<name>A0A6J5SN08_9CAUD</name>
<gene>
    <name evidence="1" type="ORF">UFOVP1475_45</name>
</gene>
<protein>
    <recommendedName>
        <fullName evidence="2">Concanavalin A-like lectin/glucanases superfamily</fullName>
    </recommendedName>
</protein>
<evidence type="ECO:0008006" key="2">
    <source>
        <dbReference type="Google" id="ProtNLM"/>
    </source>
</evidence>
<accession>A0A6J5SN08</accession>
<reference evidence="1" key="1">
    <citation type="submission" date="2020-05" db="EMBL/GenBank/DDBJ databases">
        <authorList>
            <person name="Chiriac C."/>
            <person name="Salcher M."/>
            <person name="Ghai R."/>
            <person name="Kavagutti S V."/>
        </authorList>
    </citation>
    <scope>NUCLEOTIDE SEQUENCE</scope>
</reference>
<evidence type="ECO:0000313" key="1">
    <source>
        <dbReference type="EMBL" id="CAB4215705.1"/>
    </source>
</evidence>